<evidence type="ECO:0000313" key="3">
    <source>
        <dbReference type="EMBL" id="OGM20301.1"/>
    </source>
</evidence>
<protein>
    <recommendedName>
        <fullName evidence="2">VTT domain-containing protein</fullName>
    </recommendedName>
</protein>
<dbReference type="Proteomes" id="UP000176741">
    <property type="component" value="Unassembled WGS sequence"/>
</dbReference>
<name>A0A1F7XZ29_9BACT</name>
<feature type="domain" description="VTT" evidence="2">
    <location>
        <begin position="37"/>
        <end position="158"/>
    </location>
</feature>
<gene>
    <name evidence="3" type="ORF">A2771_03810</name>
</gene>
<feature type="transmembrane region" description="Helical" evidence="1">
    <location>
        <begin position="108"/>
        <end position="126"/>
    </location>
</feature>
<dbReference type="Pfam" id="PF09335">
    <property type="entry name" value="VTT_dom"/>
    <property type="match status" value="1"/>
</dbReference>
<dbReference type="AlphaFoldDB" id="A0A1F7XZ29"/>
<sequence length="201" mass="22691">MDIVYVVNEVEIIYRSWGYLLIYLSSFVEISPFGFLIPGGLLVALGGFFAYGSKTTFLGVIFFGWFGMMTTFYLGYFLGKKTGYSIAKRLHQEKFAGRAKILIEKHGAIILITSLMANLTRFWIAYVAGAQNYSLPKFTLYAAIASFFWNFLLVTVGYLAGSERQELETGLARLGILAWGLLILAIWIIYSKSKKEFSEIK</sequence>
<evidence type="ECO:0000256" key="1">
    <source>
        <dbReference type="SAM" id="Phobius"/>
    </source>
</evidence>
<reference evidence="3 4" key="1">
    <citation type="journal article" date="2016" name="Nat. Commun.">
        <title>Thousands of microbial genomes shed light on interconnected biogeochemical processes in an aquifer system.</title>
        <authorList>
            <person name="Anantharaman K."/>
            <person name="Brown C.T."/>
            <person name="Hug L.A."/>
            <person name="Sharon I."/>
            <person name="Castelle C.J."/>
            <person name="Probst A.J."/>
            <person name="Thomas B.C."/>
            <person name="Singh A."/>
            <person name="Wilkins M.J."/>
            <person name="Karaoz U."/>
            <person name="Brodie E.L."/>
            <person name="Williams K.H."/>
            <person name="Hubbard S.S."/>
            <person name="Banfield J.F."/>
        </authorList>
    </citation>
    <scope>NUCLEOTIDE SEQUENCE [LARGE SCALE GENOMIC DNA]</scope>
</reference>
<keyword evidence="1" id="KW-0812">Transmembrane</keyword>
<accession>A0A1F7XZ29</accession>
<proteinExistence type="predicted"/>
<feature type="transmembrane region" description="Helical" evidence="1">
    <location>
        <begin position="57"/>
        <end position="79"/>
    </location>
</feature>
<dbReference type="InterPro" id="IPR051311">
    <property type="entry name" value="DedA_domain"/>
</dbReference>
<feature type="transmembrane region" description="Helical" evidence="1">
    <location>
        <begin position="171"/>
        <end position="190"/>
    </location>
</feature>
<feature type="transmembrane region" description="Helical" evidence="1">
    <location>
        <begin position="20"/>
        <end position="51"/>
    </location>
</feature>
<organism evidence="3 4">
    <name type="scientific">Candidatus Woesebacteria bacterium RIFCSPHIGHO2_01_FULL_38_26b</name>
    <dbReference type="NCBI Taxonomy" id="1802491"/>
    <lineage>
        <taxon>Bacteria</taxon>
        <taxon>Candidatus Woeseibacteriota</taxon>
    </lineage>
</organism>
<dbReference type="PANTHER" id="PTHR42709">
    <property type="entry name" value="ALKALINE PHOSPHATASE LIKE PROTEIN"/>
    <property type="match status" value="1"/>
</dbReference>
<feature type="transmembrane region" description="Helical" evidence="1">
    <location>
        <begin position="138"/>
        <end position="159"/>
    </location>
</feature>
<evidence type="ECO:0000313" key="4">
    <source>
        <dbReference type="Proteomes" id="UP000176741"/>
    </source>
</evidence>
<dbReference type="EMBL" id="MGGD01000037">
    <property type="protein sequence ID" value="OGM20301.1"/>
    <property type="molecule type" value="Genomic_DNA"/>
</dbReference>
<keyword evidence="1" id="KW-0472">Membrane</keyword>
<dbReference type="PANTHER" id="PTHR42709:SF9">
    <property type="entry name" value="ALKALINE PHOSPHATASE LIKE PROTEIN"/>
    <property type="match status" value="1"/>
</dbReference>
<dbReference type="InterPro" id="IPR032816">
    <property type="entry name" value="VTT_dom"/>
</dbReference>
<keyword evidence="1" id="KW-1133">Transmembrane helix</keyword>
<comment type="caution">
    <text evidence="3">The sequence shown here is derived from an EMBL/GenBank/DDBJ whole genome shotgun (WGS) entry which is preliminary data.</text>
</comment>
<evidence type="ECO:0000259" key="2">
    <source>
        <dbReference type="Pfam" id="PF09335"/>
    </source>
</evidence>
<dbReference type="GO" id="GO:0005886">
    <property type="term" value="C:plasma membrane"/>
    <property type="evidence" value="ECO:0007669"/>
    <property type="project" value="TreeGrafter"/>
</dbReference>